<feature type="compositionally biased region" description="Basic residues" evidence="1">
    <location>
        <begin position="506"/>
        <end position="521"/>
    </location>
</feature>
<dbReference type="GO" id="GO:0005198">
    <property type="term" value="F:structural molecule activity"/>
    <property type="evidence" value="ECO:0007669"/>
    <property type="project" value="InterPro"/>
</dbReference>
<sequence>MPGNQLLYNHLDKSSNSIDLTFHCAELPHIHIEKCVSLYNTGLYEDLLLCNIDNKIGSTGAFHAAKNVPNFICRPKKWKRRSYCFNNSAHTAVPFNKLISASDRRYSSLLHHLQPDKDLPMLPIQYFVGITHSGHSITPYRNDCWAKHAGREELSERLNPDDYHLSISAVCSAGDDALQRVERAEELGTHPLKAFCCSERRKRNSVEEEKMPKIGAIIHLKSRIGTSVNTDEYPSTTVYNGQYEILRPTDDLKQTDINEFISGRPYADVATKSADDLYESQHKQNNKGSKKKATIFVRSSRSEDVAAAAAFIVNDLQKEKSQLVVHQLHFANELKTTPLDSCIEKQHCEQQQQSMNGKKLTAKIALKSFNQGRQHDVTTTLQNDGQPETKVLLHAQKLHSLSRKEELKCCPIEAFVTATAALPVDKRIVDVCLQPVNGQKFTANIAIKPSKDDEQQQQHDESPQNNEPERNELHALFRDEELKCQPIQEFVTTTPFKFWQQIGAKKDKKKKRMKKKRKHLSGQKSVSASSSSSSSSSSDTESEEIHVLVHDEEHHQQKMPEKITEAANFRTIESMDADGRTMPLPSHTTTVRTWHEQSTGPQHVTTEVDEHGNMIRRVVTTEHVKHTVQTHSYQTASVDDDDTANAAPAFNNNTTANAVAKSPPPVPPARRRGSSTTTMPQAQTDDGGQQEQLAVGKNVTFENGVEQKKDTVSGTGRQPSEDDVGELVSTKLVTTGNRTIETLTYKKEADGVVETRVEHRITIHANEEIDHDAELDRAISEATKMNPNMKVEKVEVERSSS</sequence>
<dbReference type="Pfam" id="PF05902">
    <property type="entry name" value="4_1_CTD"/>
    <property type="match status" value="1"/>
</dbReference>
<evidence type="ECO:0000313" key="3">
    <source>
        <dbReference type="Proteomes" id="UP000887572"/>
    </source>
</evidence>
<feature type="compositionally biased region" description="Basic and acidic residues" evidence="1">
    <location>
        <begin position="449"/>
        <end position="470"/>
    </location>
</feature>
<name>A0A914HHB6_GLORO</name>
<feature type="compositionally biased region" description="Polar residues" evidence="1">
    <location>
        <begin position="676"/>
        <end position="691"/>
    </location>
</feature>
<evidence type="ECO:0000256" key="1">
    <source>
        <dbReference type="SAM" id="MobiDB-lite"/>
    </source>
</evidence>
<feature type="compositionally biased region" description="Low complexity" evidence="1">
    <location>
        <begin position="525"/>
        <end position="538"/>
    </location>
</feature>
<feature type="region of interest" description="Disordered" evidence="1">
    <location>
        <begin position="643"/>
        <end position="691"/>
    </location>
</feature>
<feature type="region of interest" description="Disordered" evidence="1">
    <location>
        <begin position="502"/>
        <end position="544"/>
    </location>
</feature>
<dbReference type="PANTHER" id="PTHR23280">
    <property type="entry name" value="4.1 G PROTEIN"/>
    <property type="match status" value="1"/>
</dbReference>
<evidence type="ECO:0000259" key="2">
    <source>
        <dbReference type="Pfam" id="PF05902"/>
    </source>
</evidence>
<dbReference type="InterPro" id="IPR008379">
    <property type="entry name" value="Band_4.1_C"/>
</dbReference>
<dbReference type="WBParaSite" id="Gr19_v10_g16620.t1">
    <property type="protein sequence ID" value="Gr19_v10_g16620.t1"/>
    <property type="gene ID" value="Gr19_v10_g16620"/>
</dbReference>
<feature type="region of interest" description="Disordered" evidence="1">
    <location>
        <begin position="448"/>
        <end position="470"/>
    </location>
</feature>
<dbReference type="GO" id="GO:0005886">
    <property type="term" value="C:plasma membrane"/>
    <property type="evidence" value="ECO:0007669"/>
    <property type="project" value="TreeGrafter"/>
</dbReference>
<evidence type="ECO:0000313" key="4">
    <source>
        <dbReference type="WBParaSite" id="Gr19_v10_g16620.t1"/>
    </source>
</evidence>
<feature type="domain" description="Band 4.1 C-terminal" evidence="2">
    <location>
        <begin position="720"/>
        <end position="798"/>
    </location>
</feature>
<dbReference type="GO" id="GO:0003779">
    <property type="term" value="F:actin binding"/>
    <property type="evidence" value="ECO:0007669"/>
    <property type="project" value="InterPro"/>
</dbReference>
<dbReference type="Proteomes" id="UP000887572">
    <property type="component" value="Unplaced"/>
</dbReference>
<dbReference type="GO" id="GO:0031032">
    <property type="term" value="P:actomyosin structure organization"/>
    <property type="evidence" value="ECO:0007669"/>
    <property type="project" value="TreeGrafter"/>
</dbReference>
<protein>
    <submittedName>
        <fullName evidence="4">Band 4.1 C-terminal domain-containing protein</fullName>
    </submittedName>
</protein>
<dbReference type="GO" id="GO:0005856">
    <property type="term" value="C:cytoskeleton"/>
    <property type="evidence" value="ECO:0007669"/>
    <property type="project" value="InterPro"/>
</dbReference>
<keyword evidence="3" id="KW-1185">Reference proteome</keyword>
<organism evidence="3 4">
    <name type="scientific">Globodera rostochiensis</name>
    <name type="common">Golden nematode worm</name>
    <name type="synonym">Heterodera rostochiensis</name>
    <dbReference type="NCBI Taxonomy" id="31243"/>
    <lineage>
        <taxon>Eukaryota</taxon>
        <taxon>Metazoa</taxon>
        <taxon>Ecdysozoa</taxon>
        <taxon>Nematoda</taxon>
        <taxon>Chromadorea</taxon>
        <taxon>Rhabditida</taxon>
        <taxon>Tylenchina</taxon>
        <taxon>Tylenchomorpha</taxon>
        <taxon>Tylenchoidea</taxon>
        <taxon>Heteroderidae</taxon>
        <taxon>Heteroderinae</taxon>
        <taxon>Globodera</taxon>
    </lineage>
</organism>
<accession>A0A914HHB6</accession>
<reference evidence="4" key="1">
    <citation type="submission" date="2022-11" db="UniProtKB">
        <authorList>
            <consortium name="WormBaseParasite"/>
        </authorList>
    </citation>
    <scope>IDENTIFICATION</scope>
</reference>
<dbReference type="PANTHER" id="PTHR23280:SF21">
    <property type="entry name" value="PROTEIN 4.1 HOMOLOG"/>
    <property type="match status" value="1"/>
</dbReference>
<feature type="compositionally biased region" description="Low complexity" evidence="1">
    <location>
        <begin position="644"/>
        <end position="661"/>
    </location>
</feature>
<dbReference type="AlphaFoldDB" id="A0A914HHB6"/>
<proteinExistence type="predicted"/>